<dbReference type="RefSeq" id="WP_091259191.1">
    <property type="nucleotide sequence ID" value="NZ_FNDB01000023.1"/>
</dbReference>
<reference evidence="5" key="1">
    <citation type="submission" date="2016-10" db="EMBL/GenBank/DDBJ databases">
        <authorList>
            <person name="Varghese N."/>
            <person name="Submissions S."/>
        </authorList>
    </citation>
    <scope>NUCLEOTIDE SEQUENCE [LARGE SCALE GENOMIC DNA]</scope>
    <source>
        <strain evidence="5">CGMCC 1.2747</strain>
    </source>
</reference>
<protein>
    <submittedName>
        <fullName evidence="4">AraC-type DNA-binding protein</fullName>
    </submittedName>
</protein>
<dbReference type="AlphaFoldDB" id="A0A1G8HYX7"/>
<evidence type="ECO:0000313" key="5">
    <source>
        <dbReference type="Proteomes" id="UP000199274"/>
    </source>
</evidence>
<dbReference type="EMBL" id="FNDB01000023">
    <property type="protein sequence ID" value="SDI11660.1"/>
    <property type="molecule type" value="Genomic_DNA"/>
</dbReference>
<keyword evidence="2" id="KW-0812">Transmembrane</keyword>
<dbReference type="Proteomes" id="UP000199274">
    <property type="component" value="Unassembled WGS sequence"/>
</dbReference>
<keyword evidence="1 4" id="KW-0238">DNA-binding</keyword>
<dbReference type="STRING" id="178355.SAMN04488062_12343"/>
<feature type="transmembrane region" description="Helical" evidence="2">
    <location>
        <begin position="382"/>
        <end position="404"/>
    </location>
</feature>
<dbReference type="InterPro" id="IPR011990">
    <property type="entry name" value="TPR-like_helical_dom_sf"/>
</dbReference>
<dbReference type="PANTHER" id="PTHR43280">
    <property type="entry name" value="ARAC-FAMILY TRANSCRIPTIONAL REGULATOR"/>
    <property type="match status" value="1"/>
</dbReference>
<organism evidence="4 5">
    <name type="scientific">Flavobacterium omnivorum</name>
    <dbReference type="NCBI Taxonomy" id="178355"/>
    <lineage>
        <taxon>Bacteria</taxon>
        <taxon>Pseudomonadati</taxon>
        <taxon>Bacteroidota</taxon>
        <taxon>Flavobacteriia</taxon>
        <taxon>Flavobacteriales</taxon>
        <taxon>Flavobacteriaceae</taxon>
        <taxon>Flavobacterium</taxon>
    </lineage>
</organism>
<feature type="domain" description="HTH araC/xylS-type" evidence="3">
    <location>
        <begin position="457"/>
        <end position="565"/>
    </location>
</feature>
<evidence type="ECO:0000256" key="2">
    <source>
        <dbReference type="SAM" id="Phobius"/>
    </source>
</evidence>
<dbReference type="InterPro" id="IPR018060">
    <property type="entry name" value="HTH_AraC"/>
</dbReference>
<sequence length="572" mass="66797">MRYFLWNKSLFLFLLPIILFAQVKKTDLTRLPYDELKELFIKNDKNQKKQLEYANAFLVKAKYDNSPIYKARGFYLLSLLYKGDKAIHYLDYSISFSKNTNDLKFPAYAYFRKAYELKEQSRFREAIDNFILAENSARLNNTDFYFDAKFSIALLRSEELGEVEEALVLYKECFNYYKDKEVRSPKYSFAYQDVIFALADAHKALEQADSTTYYNKLGYKEAAITKNEKYKHLFILNEGANHVLKKNYRVALDSIYKALPKMIAFKDQGNTLASYYYLGKAYEGLGNPEAAVQNFRKVDSIYTISKKIIPEFMGGYSFLINYYKVRGDKENQLKYMNIYMTIDSTLQKKYKLLTKKLNKEYDTPYLLKEKATLIESLQKEKIVSYTGILMLLVLVAAIGGFALYQYQLKKQYRSRFEKIMQQTTAVVKPEILHSQLIEGSISNNRYQSIGIAEELVQQILEKLQVFESESGFLDSTITIQKVATVLNTNSKYLSKIINEFKGKSFVQYSNDLRIEYSIIQLKKDPKLRNYTIQALAIEFGFNNAESFSTAFFKKTGIKPIYFIKKLVLIEDY</sequence>
<proteinExistence type="predicted"/>
<dbReference type="Gene3D" id="1.25.40.10">
    <property type="entry name" value="Tetratricopeptide repeat domain"/>
    <property type="match status" value="1"/>
</dbReference>
<dbReference type="GO" id="GO:0003700">
    <property type="term" value="F:DNA-binding transcription factor activity"/>
    <property type="evidence" value="ECO:0007669"/>
    <property type="project" value="InterPro"/>
</dbReference>
<dbReference type="SUPFAM" id="SSF48452">
    <property type="entry name" value="TPR-like"/>
    <property type="match status" value="1"/>
</dbReference>
<dbReference type="PANTHER" id="PTHR43280:SF2">
    <property type="entry name" value="HTH-TYPE TRANSCRIPTIONAL REGULATOR EXSA"/>
    <property type="match status" value="1"/>
</dbReference>
<evidence type="ECO:0000313" key="4">
    <source>
        <dbReference type="EMBL" id="SDI11660.1"/>
    </source>
</evidence>
<dbReference type="OrthoDB" id="5295174at2"/>
<evidence type="ECO:0000259" key="3">
    <source>
        <dbReference type="PROSITE" id="PS01124"/>
    </source>
</evidence>
<dbReference type="SMART" id="SM00342">
    <property type="entry name" value="HTH_ARAC"/>
    <property type="match status" value="1"/>
</dbReference>
<dbReference type="Pfam" id="PF12833">
    <property type="entry name" value="HTH_18"/>
    <property type="match status" value="1"/>
</dbReference>
<dbReference type="PROSITE" id="PS01124">
    <property type="entry name" value="HTH_ARAC_FAMILY_2"/>
    <property type="match status" value="1"/>
</dbReference>
<keyword evidence="2" id="KW-1133">Transmembrane helix</keyword>
<dbReference type="Gene3D" id="1.10.10.60">
    <property type="entry name" value="Homeodomain-like"/>
    <property type="match status" value="2"/>
</dbReference>
<accession>A0A1G8HYX7</accession>
<keyword evidence="5" id="KW-1185">Reference proteome</keyword>
<dbReference type="GO" id="GO:0043565">
    <property type="term" value="F:sequence-specific DNA binding"/>
    <property type="evidence" value="ECO:0007669"/>
    <property type="project" value="InterPro"/>
</dbReference>
<evidence type="ECO:0000256" key="1">
    <source>
        <dbReference type="ARBA" id="ARBA00023125"/>
    </source>
</evidence>
<name>A0A1G8HYX7_9FLAO</name>
<gene>
    <name evidence="4" type="ORF">SAMN04488062_12343</name>
</gene>
<keyword evidence="2" id="KW-0472">Membrane</keyword>